<dbReference type="InterPro" id="IPR046360">
    <property type="entry name" value="T-box_DNA-bd"/>
</dbReference>
<evidence type="ECO:0000259" key="6">
    <source>
        <dbReference type="PROSITE" id="PS50252"/>
    </source>
</evidence>
<dbReference type="Proteomes" id="UP001566132">
    <property type="component" value="Unassembled WGS sequence"/>
</dbReference>
<dbReference type="InterPro" id="IPR036960">
    <property type="entry name" value="T-box_sf"/>
</dbReference>
<dbReference type="GO" id="GO:0006357">
    <property type="term" value="P:regulation of transcription by RNA polymerase II"/>
    <property type="evidence" value="ECO:0007669"/>
    <property type="project" value="UniProtKB-ARBA"/>
</dbReference>
<comment type="caution">
    <text evidence="5">Lacks conserved residue(s) required for the propagation of feature annotation.</text>
</comment>
<gene>
    <name evidence="7" type="ORF">ABEB36_003551</name>
</gene>
<proteinExistence type="predicted"/>
<evidence type="ECO:0000256" key="2">
    <source>
        <dbReference type="ARBA" id="ARBA00023125"/>
    </source>
</evidence>
<dbReference type="EMBL" id="JBDJPC010000002">
    <property type="protein sequence ID" value="KAL1514265.1"/>
    <property type="molecule type" value="Genomic_DNA"/>
</dbReference>
<dbReference type="GO" id="GO:0005634">
    <property type="term" value="C:nucleus"/>
    <property type="evidence" value="ECO:0007669"/>
    <property type="project" value="UniProtKB-SubCell"/>
</dbReference>
<reference evidence="7 8" key="1">
    <citation type="submission" date="2024-05" db="EMBL/GenBank/DDBJ databases">
        <title>Genetic variation in Jamaican populations of the coffee berry borer (Hypothenemus hampei).</title>
        <authorList>
            <person name="Errbii M."/>
            <person name="Myrie A."/>
        </authorList>
    </citation>
    <scope>NUCLEOTIDE SEQUENCE [LARGE SCALE GENOMIC DNA]</scope>
    <source>
        <strain evidence="7">JA-Hopewell-2020-01-JO</strain>
        <tissue evidence="7">Whole body</tissue>
    </source>
</reference>
<keyword evidence="8" id="KW-1185">Reference proteome</keyword>
<evidence type="ECO:0000256" key="1">
    <source>
        <dbReference type="ARBA" id="ARBA00023015"/>
    </source>
</evidence>
<protein>
    <recommendedName>
        <fullName evidence="6">T-box domain-containing protein</fullName>
    </recommendedName>
</protein>
<dbReference type="AlphaFoldDB" id="A0ABD1FC70"/>
<evidence type="ECO:0000313" key="7">
    <source>
        <dbReference type="EMBL" id="KAL1514265.1"/>
    </source>
</evidence>
<comment type="caution">
    <text evidence="7">The sequence shown here is derived from an EMBL/GenBank/DDBJ whole genome shotgun (WGS) entry which is preliminary data.</text>
</comment>
<comment type="subcellular location">
    <subcellularLocation>
        <location evidence="5">Nucleus</location>
    </subcellularLocation>
</comment>
<keyword evidence="4 5" id="KW-0539">Nucleus</keyword>
<keyword evidence="1" id="KW-0805">Transcription regulation</keyword>
<dbReference type="Pfam" id="PF00907">
    <property type="entry name" value="T-box"/>
    <property type="match status" value="1"/>
</dbReference>
<evidence type="ECO:0000256" key="4">
    <source>
        <dbReference type="ARBA" id="ARBA00023242"/>
    </source>
</evidence>
<evidence type="ECO:0000313" key="8">
    <source>
        <dbReference type="Proteomes" id="UP001566132"/>
    </source>
</evidence>
<accession>A0ABD1FC70</accession>
<dbReference type="InterPro" id="IPR008967">
    <property type="entry name" value="p53-like_TF_DNA-bd_sf"/>
</dbReference>
<evidence type="ECO:0000256" key="3">
    <source>
        <dbReference type="ARBA" id="ARBA00023163"/>
    </source>
</evidence>
<evidence type="ECO:0000256" key="5">
    <source>
        <dbReference type="PROSITE-ProRule" id="PRU00201"/>
    </source>
</evidence>
<dbReference type="Gene3D" id="2.60.40.820">
    <property type="entry name" value="Transcription factor, T-box"/>
    <property type="match status" value="1"/>
</dbReference>
<dbReference type="SUPFAM" id="SSF49417">
    <property type="entry name" value="p53-like transcription factors"/>
    <property type="match status" value="1"/>
</dbReference>
<keyword evidence="3" id="KW-0804">Transcription</keyword>
<name>A0ABD1FC70_HYPHA</name>
<organism evidence="7 8">
    <name type="scientific">Hypothenemus hampei</name>
    <name type="common">Coffee berry borer</name>
    <dbReference type="NCBI Taxonomy" id="57062"/>
    <lineage>
        <taxon>Eukaryota</taxon>
        <taxon>Metazoa</taxon>
        <taxon>Ecdysozoa</taxon>
        <taxon>Arthropoda</taxon>
        <taxon>Hexapoda</taxon>
        <taxon>Insecta</taxon>
        <taxon>Pterygota</taxon>
        <taxon>Neoptera</taxon>
        <taxon>Endopterygota</taxon>
        <taxon>Coleoptera</taxon>
        <taxon>Polyphaga</taxon>
        <taxon>Cucujiformia</taxon>
        <taxon>Curculionidae</taxon>
        <taxon>Scolytinae</taxon>
        <taxon>Hypothenemus</taxon>
    </lineage>
</organism>
<feature type="domain" description="T-box" evidence="6">
    <location>
        <begin position="19"/>
        <end position="42"/>
    </location>
</feature>
<dbReference type="PROSITE" id="PS50252">
    <property type="entry name" value="TBOX_3"/>
    <property type="match status" value="1"/>
</dbReference>
<dbReference type="GO" id="GO:0003677">
    <property type="term" value="F:DNA binding"/>
    <property type="evidence" value="ECO:0007669"/>
    <property type="project" value="UniProtKB-UniRule"/>
</dbReference>
<sequence length="75" mass="8954">MEDTRFSVGFDGLLCECKLLHMDLWKKFHENETEMVITKAGRVSQFLIANFNHDFYDQEIITLYFCYEAFLGYNL</sequence>
<keyword evidence="2 5" id="KW-0238">DNA-binding</keyword>